<dbReference type="CDD" id="cd01650">
    <property type="entry name" value="RT_nLTR_like"/>
    <property type="match status" value="1"/>
</dbReference>
<reference evidence="3" key="2">
    <citation type="submission" date="2025-08" db="UniProtKB">
        <authorList>
            <consortium name="Ensembl"/>
        </authorList>
    </citation>
    <scope>IDENTIFICATION</scope>
</reference>
<dbReference type="GO" id="GO:0003964">
    <property type="term" value="F:RNA-directed DNA polymerase activity"/>
    <property type="evidence" value="ECO:0007669"/>
    <property type="project" value="UniProtKB-EC"/>
</dbReference>
<dbReference type="EC" id="2.7.7.49" evidence="1"/>
<dbReference type="Ensembl" id="ENSSSCT00070007445.1">
    <property type="protein sequence ID" value="ENSSSCP00070006107.1"/>
    <property type="gene ID" value="ENSSSCG00070003964.1"/>
</dbReference>
<accession>A0A4X1STB1</accession>
<evidence type="ECO:0000259" key="2">
    <source>
        <dbReference type="PROSITE" id="PS50878"/>
    </source>
</evidence>
<evidence type="ECO:0000313" key="3">
    <source>
        <dbReference type="Ensembl" id="ENSSSCP00070006107.1"/>
    </source>
</evidence>
<evidence type="ECO:0000313" key="4">
    <source>
        <dbReference type="Proteomes" id="UP000314985"/>
    </source>
</evidence>
<feature type="domain" description="Reverse transcriptase" evidence="2">
    <location>
        <begin position="1"/>
        <end position="238"/>
    </location>
</feature>
<dbReference type="PANTHER" id="PTHR19446">
    <property type="entry name" value="REVERSE TRANSCRIPTASES"/>
    <property type="match status" value="1"/>
</dbReference>
<dbReference type="PROSITE" id="PS50878">
    <property type="entry name" value="RT_POL"/>
    <property type="match status" value="1"/>
</dbReference>
<proteinExistence type="predicted"/>
<dbReference type="InterPro" id="IPR043502">
    <property type="entry name" value="DNA/RNA_pol_sf"/>
</dbReference>
<dbReference type="Proteomes" id="UP000314985">
    <property type="component" value="Chromosome 8"/>
</dbReference>
<organism evidence="3 4">
    <name type="scientific">Sus scrofa</name>
    <name type="common">Pig</name>
    <dbReference type="NCBI Taxonomy" id="9823"/>
    <lineage>
        <taxon>Eukaryota</taxon>
        <taxon>Metazoa</taxon>
        <taxon>Chordata</taxon>
        <taxon>Craniata</taxon>
        <taxon>Vertebrata</taxon>
        <taxon>Euteleostomi</taxon>
        <taxon>Mammalia</taxon>
        <taxon>Eutheria</taxon>
        <taxon>Laurasiatheria</taxon>
        <taxon>Artiodactyla</taxon>
        <taxon>Suina</taxon>
        <taxon>Suidae</taxon>
        <taxon>Sus</taxon>
    </lineage>
</organism>
<name>A0A4X1STB1_PIG</name>
<dbReference type="Pfam" id="PF00078">
    <property type="entry name" value="RVT_1"/>
    <property type="match status" value="1"/>
</dbReference>
<protein>
    <recommendedName>
        <fullName evidence="1">RNA-directed DNA polymerase</fullName>
        <ecNumber evidence="1">2.7.7.49</ecNumber>
    </recommendedName>
</protein>
<dbReference type="InterPro" id="IPR000477">
    <property type="entry name" value="RT_dom"/>
</dbReference>
<evidence type="ECO:0000256" key="1">
    <source>
        <dbReference type="ARBA" id="ARBA00012493"/>
    </source>
</evidence>
<reference evidence="3 4" key="1">
    <citation type="submission" date="2017-08" db="EMBL/GenBank/DDBJ databases">
        <title>USMARCv1.0.</title>
        <authorList>
            <person name="Hannum G.I."/>
            <person name="Koren S."/>
            <person name="Schroeder S.G."/>
            <person name="Chin S.C."/>
            <person name="Nonneman D.J."/>
            <person name="Becker S.A."/>
            <person name="Rosen B.D."/>
            <person name="Bickhart D.M."/>
            <person name="Putnam N.H."/>
            <person name="Green R.E."/>
            <person name="Tuggle C.K."/>
            <person name="Liu H."/>
            <person name="Rohrer G.A."/>
            <person name="Warr A."/>
            <person name="Hall R."/>
            <person name="Kim K."/>
            <person name="Hume D.A."/>
            <person name="Talbot R."/>
            <person name="Chow W."/>
            <person name="Howe K."/>
            <person name="Schwartz A.S."/>
            <person name="Watson M."/>
            <person name="Archibald A.L."/>
            <person name="Phillippy A.M."/>
            <person name="Smith T.P.L."/>
        </authorList>
    </citation>
    <scope>NUCLEOTIDE SEQUENCE [LARGE SCALE GENOMIC DNA]</scope>
</reference>
<dbReference type="SUPFAM" id="SSF56672">
    <property type="entry name" value="DNA/RNA polymerases"/>
    <property type="match status" value="1"/>
</dbReference>
<sequence length="451" mass="52390">MNIDAKILNKILANRIQQHTKKIIYHDQVGFIPGSQGWFNIRKSISTIHHINKKKVKNHTIISIDAEKASDKVQHPFMIKTRAKVGIEGTFLNIIKAIYDKPTANIILNGEKLKAFSLKSGTRQGCPLSPLLFNIVLEVLATAIRQTKEIKGIHIGREEIKLSLYADDMILYLENPKDSTPKLLELINKFSKVAGYKINIQKSVAFLYTSIEILEKEYKNTTPLKIAPHKIKYLGIHLTKEVKGLYAENYKTLIKEIKEDVKKWKDIPCSWIGKNQYCKNGPTTQSNLQIQCNPYQITHDIFHRTRTNNPNIYMEHKRPRIAKAILRNKNQAGAITLPDFKKYYKATVIKTVWYWYQNRQTDQWNRMENPEINPDTYGQLIFDEGGKNIEWEKEKSVQQALLGNLDSCMQSNETRTHPHTMHKNKLQMAERLNYTTGHHQTPRRKHRQNTL</sequence>
<dbReference type="AlphaFoldDB" id="A0A4X1STB1"/>